<keyword evidence="1" id="KW-0472">Membrane</keyword>
<dbReference type="EnsemblMetazoa" id="G26418.1">
    <property type="protein sequence ID" value="G26418.1:cds"/>
    <property type="gene ID" value="G26418"/>
</dbReference>
<dbReference type="AlphaFoldDB" id="A0A8W8L3B4"/>
<dbReference type="InterPro" id="IPR036291">
    <property type="entry name" value="NAD(P)-bd_dom_sf"/>
</dbReference>
<keyword evidence="3" id="KW-1185">Reference proteome</keyword>
<dbReference type="InterPro" id="IPR002347">
    <property type="entry name" value="SDR_fam"/>
</dbReference>
<accession>A0A8W8L3B4</accession>
<organism evidence="2 3">
    <name type="scientific">Magallana gigas</name>
    <name type="common">Pacific oyster</name>
    <name type="synonym">Crassostrea gigas</name>
    <dbReference type="NCBI Taxonomy" id="29159"/>
    <lineage>
        <taxon>Eukaryota</taxon>
        <taxon>Metazoa</taxon>
        <taxon>Spiralia</taxon>
        <taxon>Lophotrochozoa</taxon>
        <taxon>Mollusca</taxon>
        <taxon>Bivalvia</taxon>
        <taxon>Autobranchia</taxon>
        <taxon>Pteriomorphia</taxon>
        <taxon>Ostreida</taxon>
        <taxon>Ostreoidea</taxon>
        <taxon>Ostreidae</taxon>
        <taxon>Magallana</taxon>
    </lineage>
</organism>
<protein>
    <recommendedName>
        <fullName evidence="4">D-beta-hydroxybutyrate dehydrogenase, mitochondrial</fullName>
    </recommendedName>
</protein>
<name>A0A8W8L3B4_MAGGI</name>
<proteinExistence type="predicted"/>
<dbReference type="Pfam" id="PF00106">
    <property type="entry name" value="adh_short"/>
    <property type="match status" value="1"/>
</dbReference>
<dbReference type="PANTHER" id="PTHR43313:SF50">
    <property type="entry name" value="GH26015P"/>
    <property type="match status" value="1"/>
</dbReference>
<keyword evidence="1" id="KW-1133">Transmembrane helix</keyword>
<dbReference type="GO" id="GO:0008202">
    <property type="term" value="P:steroid metabolic process"/>
    <property type="evidence" value="ECO:0007669"/>
    <property type="project" value="TreeGrafter"/>
</dbReference>
<keyword evidence="1" id="KW-0812">Transmembrane</keyword>
<dbReference type="SUPFAM" id="SSF51735">
    <property type="entry name" value="NAD(P)-binding Rossmann-fold domains"/>
    <property type="match status" value="1"/>
</dbReference>
<dbReference type="Gene3D" id="3.40.50.720">
    <property type="entry name" value="NAD(P)-binding Rossmann-like Domain"/>
    <property type="match status" value="1"/>
</dbReference>
<dbReference type="PANTHER" id="PTHR43313">
    <property type="entry name" value="SHORT-CHAIN DEHYDROGENASE/REDUCTASE FAMILY 9C"/>
    <property type="match status" value="1"/>
</dbReference>
<evidence type="ECO:0000256" key="1">
    <source>
        <dbReference type="SAM" id="Phobius"/>
    </source>
</evidence>
<sequence>MHSDVLSLSVNECQPVQRVRLESNLPSKEKIPVSWVIVDDFLKYLPTPTLPYLVTLIWQVFITLTCLSTVIITTPTKKLPVKDKAVLITGCDRGIGHVLAKQLDRKGFYVFAGCLKNRGQGSKDLVDGSSSRLQTLQLDVSKLTQVKSALHTVEQQLHSKGNI</sequence>
<reference evidence="2" key="1">
    <citation type="submission" date="2022-08" db="UniProtKB">
        <authorList>
            <consortium name="EnsemblMetazoa"/>
        </authorList>
    </citation>
    <scope>IDENTIFICATION</scope>
    <source>
        <strain evidence="2">05x7-T-G4-1.051#20</strain>
    </source>
</reference>
<evidence type="ECO:0008006" key="4">
    <source>
        <dbReference type="Google" id="ProtNLM"/>
    </source>
</evidence>
<dbReference type="Proteomes" id="UP000005408">
    <property type="component" value="Unassembled WGS sequence"/>
</dbReference>
<dbReference type="GO" id="GO:0016491">
    <property type="term" value="F:oxidoreductase activity"/>
    <property type="evidence" value="ECO:0007669"/>
    <property type="project" value="TreeGrafter"/>
</dbReference>
<evidence type="ECO:0000313" key="3">
    <source>
        <dbReference type="Proteomes" id="UP000005408"/>
    </source>
</evidence>
<evidence type="ECO:0000313" key="2">
    <source>
        <dbReference type="EnsemblMetazoa" id="G26418.1:cds"/>
    </source>
</evidence>
<feature type="transmembrane region" description="Helical" evidence="1">
    <location>
        <begin position="50"/>
        <end position="72"/>
    </location>
</feature>